<evidence type="ECO:0000256" key="1">
    <source>
        <dbReference type="ARBA" id="ARBA00001926"/>
    </source>
</evidence>
<comment type="similarity">
    <text evidence="4">Belongs to the cytochrome c-552 family.</text>
</comment>
<keyword evidence="18" id="KW-1133">Transmembrane helix</keyword>
<evidence type="ECO:0000256" key="18">
    <source>
        <dbReference type="SAM" id="Phobius"/>
    </source>
</evidence>
<dbReference type="InterPro" id="IPR036280">
    <property type="entry name" value="Multihaem_cyt_sf"/>
</dbReference>
<dbReference type="CDD" id="cd00548">
    <property type="entry name" value="NrfA-like"/>
    <property type="match status" value="1"/>
</dbReference>
<comment type="cofactor">
    <cofactor evidence="1">
        <name>heme c</name>
        <dbReference type="ChEBI" id="CHEBI:61717"/>
    </cofactor>
</comment>
<dbReference type="FunFam" id="1.20.140.10:FF:000014">
    <property type="entry name" value="Cytochrome c-552"/>
    <property type="match status" value="1"/>
</dbReference>
<evidence type="ECO:0000256" key="10">
    <source>
        <dbReference type="ARBA" id="ARBA00022764"/>
    </source>
</evidence>
<dbReference type="GO" id="GO:0046872">
    <property type="term" value="F:metal ion binding"/>
    <property type="evidence" value="ECO:0007669"/>
    <property type="project" value="UniProtKB-KW"/>
</dbReference>
<dbReference type="Pfam" id="PF02335">
    <property type="entry name" value="Cytochrom_C552"/>
    <property type="match status" value="1"/>
</dbReference>
<keyword evidence="12" id="KW-0249">Electron transport</keyword>
<dbReference type="GO" id="GO:0042279">
    <property type="term" value="F:nitrite reductase (cytochrome, ammonia-forming) activity"/>
    <property type="evidence" value="ECO:0007669"/>
    <property type="project" value="UniProtKB-EC"/>
</dbReference>
<keyword evidence="18" id="KW-0472">Membrane</keyword>
<dbReference type="NCBIfam" id="NF008339">
    <property type="entry name" value="PRK11125.1"/>
    <property type="match status" value="1"/>
</dbReference>
<evidence type="ECO:0000256" key="3">
    <source>
        <dbReference type="ARBA" id="ARBA00005096"/>
    </source>
</evidence>
<dbReference type="EC" id="1.7.2.2" evidence="5"/>
<accession>A0A7W5UKI7</accession>
<organism evidence="19 20">
    <name type="scientific">Alloprevotella rava</name>
    <dbReference type="NCBI Taxonomy" id="671218"/>
    <lineage>
        <taxon>Bacteria</taxon>
        <taxon>Pseudomonadati</taxon>
        <taxon>Bacteroidota</taxon>
        <taxon>Bacteroidia</taxon>
        <taxon>Bacteroidales</taxon>
        <taxon>Prevotellaceae</taxon>
        <taxon>Alloprevotella</taxon>
    </lineage>
</organism>
<evidence type="ECO:0000256" key="6">
    <source>
        <dbReference type="ARBA" id="ARBA00022448"/>
    </source>
</evidence>
<keyword evidence="18" id="KW-0812">Transmembrane</keyword>
<keyword evidence="7" id="KW-0349">Heme</keyword>
<comment type="pathway">
    <text evidence="3">Nitrogen metabolism; nitrate reduction (assimilation).</text>
</comment>
<keyword evidence="11" id="KW-0106">Calcium</keyword>
<evidence type="ECO:0000256" key="12">
    <source>
        <dbReference type="ARBA" id="ARBA00022982"/>
    </source>
</evidence>
<dbReference type="PIRSF" id="PIRSF000243">
    <property type="entry name" value="Cyt_c552"/>
    <property type="match status" value="1"/>
</dbReference>
<dbReference type="AlphaFoldDB" id="A0A7W5UKI7"/>
<keyword evidence="14" id="KW-0408">Iron</keyword>
<proteinExistence type="inferred from homology"/>
<evidence type="ECO:0000256" key="9">
    <source>
        <dbReference type="ARBA" id="ARBA00022729"/>
    </source>
</evidence>
<comment type="subcellular location">
    <subcellularLocation>
        <location evidence="2">Periplasm</location>
    </subcellularLocation>
</comment>
<evidence type="ECO:0000313" key="19">
    <source>
        <dbReference type="EMBL" id="MBB3701727.1"/>
    </source>
</evidence>
<evidence type="ECO:0000256" key="4">
    <source>
        <dbReference type="ARBA" id="ARBA00009288"/>
    </source>
</evidence>
<dbReference type="EMBL" id="JACICA010000001">
    <property type="protein sequence ID" value="MBB3701727.1"/>
    <property type="molecule type" value="Genomic_DNA"/>
</dbReference>
<feature type="transmembrane region" description="Helical" evidence="18">
    <location>
        <begin position="12"/>
        <end position="35"/>
    </location>
</feature>
<evidence type="ECO:0000256" key="5">
    <source>
        <dbReference type="ARBA" id="ARBA00011887"/>
    </source>
</evidence>
<dbReference type="InterPro" id="IPR003321">
    <property type="entry name" value="Cyt_c552"/>
</dbReference>
<comment type="caution">
    <text evidence="19">The sequence shown here is derived from an EMBL/GenBank/DDBJ whole genome shotgun (WGS) entry which is preliminary data.</text>
</comment>
<dbReference type="GO" id="GO:0030288">
    <property type="term" value="C:outer membrane-bounded periplasmic space"/>
    <property type="evidence" value="ECO:0007669"/>
    <property type="project" value="TreeGrafter"/>
</dbReference>
<keyword evidence="9" id="KW-0732">Signal</keyword>
<dbReference type="SUPFAM" id="SSF48695">
    <property type="entry name" value="Multiheme cytochromes"/>
    <property type="match status" value="1"/>
</dbReference>
<evidence type="ECO:0000256" key="16">
    <source>
        <dbReference type="ARBA" id="ARBA00070461"/>
    </source>
</evidence>
<evidence type="ECO:0000256" key="17">
    <source>
        <dbReference type="ARBA" id="ARBA00075247"/>
    </source>
</evidence>
<keyword evidence="6" id="KW-0813">Transport</keyword>
<dbReference type="PANTHER" id="PTHR30633:SF0">
    <property type="entry name" value="CYTOCHROME C-552"/>
    <property type="match status" value="1"/>
</dbReference>
<dbReference type="RefSeq" id="WP_183693691.1">
    <property type="nucleotide sequence ID" value="NZ_JACICA010000001.1"/>
</dbReference>
<evidence type="ECO:0000256" key="7">
    <source>
        <dbReference type="ARBA" id="ARBA00022617"/>
    </source>
</evidence>
<keyword evidence="8" id="KW-0479">Metal-binding</keyword>
<evidence type="ECO:0000256" key="14">
    <source>
        <dbReference type="ARBA" id="ARBA00023004"/>
    </source>
</evidence>
<dbReference type="Gene3D" id="1.20.140.10">
    <property type="entry name" value="Butyryl-CoA Dehydrogenase, subunit A, domain 3"/>
    <property type="match status" value="1"/>
</dbReference>
<evidence type="ECO:0000313" key="20">
    <source>
        <dbReference type="Proteomes" id="UP000541425"/>
    </source>
</evidence>
<sequence>MSEQQRKLKTWQGWALFGGAMLIVFCLGLLAASLMERRAEVASIFNNRRFPMKDSIVSLNDSFAVDFPREYETWKMTADTTFESEFNGSQRKDVLAQRPNMVILWAGYAFSWEYNSPRGHSHAIEDMREILRTGAPMIPGDKGEKQPGTCWTCKGPDVPRLMREMGVANFYKAPWSAHGSQMMNSIGCSDCHDPVTMNLCVSRPALKEAWARTHNGEDVNTRPHQEMRSLVCAQCHEEYYFQKGTSYLVFPMDEGNSVEDIERYFDKIKFTDYTHALSRAPILKAQHPGYTLFMQGTHGKRGLSCADCHMPYKAEGGVKFSDHQITSPLANIDRTCQVCHRESAEKLKGYVYEHQRKVNEIRDRVEAELAKAHIEAKFAWDKGATENEMKETLQDLRSGQWRWDYAVASHGASFHATDEVMRILASALDFAHKARFSISKVLAKHGFTGEVPMPDISTKAKAQEYIGLDMAKMNGDKKKFLTTVVPKWIQEAKAKGRIH</sequence>
<gene>
    <name evidence="19" type="ORF">FHS60_000169</name>
</gene>
<evidence type="ECO:0000256" key="2">
    <source>
        <dbReference type="ARBA" id="ARBA00004418"/>
    </source>
</evidence>
<protein>
    <recommendedName>
        <fullName evidence="16">Cytochrome c-552</fullName>
        <ecNumber evidence="5">1.7.2.2</ecNumber>
    </recommendedName>
    <alternativeName>
        <fullName evidence="17">Ammonia-forming cytochrome c nitrite reductase</fullName>
    </alternativeName>
</protein>
<dbReference type="Proteomes" id="UP000541425">
    <property type="component" value="Unassembled WGS sequence"/>
</dbReference>
<name>A0A7W5UKI7_9BACT</name>
<evidence type="ECO:0000256" key="13">
    <source>
        <dbReference type="ARBA" id="ARBA00023002"/>
    </source>
</evidence>
<dbReference type="Gene3D" id="1.10.1130.10">
    <property type="entry name" value="Flavocytochrome C3, Chain A"/>
    <property type="match status" value="1"/>
</dbReference>
<evidence type="ECO:0000256" key="15">
    <source>
        <dbReference type="ARBA" id="ARBA00049131"/>
    </source>
</evidence>
<keyword evidence="13 19" id="KW-0560">Oxidoreductase</keyword>
<evidence type="ECO:0000256" key="8">
    <source>
        <dbReference type="ARBA" id="ARBA00022723"/>
    </source>
</evidence>
<dbReference type="GO" id="GO:0019645">
    <property type="term" value="P:anaerobic electron transport chain"/>
    <property type="evidence" value="ECO:0007669"/>
    <property type="project" value="TreeGrafter"/>
</dbReference>
<reference evidence="19 20" key="1">
    <citation type="submission" date="2020-08" db="EMBL/GenBank/DDBJ databases">
        <title>Genomic Encyclopedia of Type Strains, Phase IV (KMG-IV): sequencing the most valuable type-strain genomes for metagenomic binning, comparative biology and taxonomic classification.</title>
        <authorList>
            <person name="Goeker M."/>
        </authorList>
    </citation>
    <scope>NUCLEOTIDE SEQUENCE [LARGE SCALE GENOMIC DNA]</scope>
    <source>
        <strain evidence="19 20">DSM 22548</strain>
    </source>
</reference>
<dbReference type="PANTHER" id="PTHR30633">
    <property type="entry name" value="CYTOCHROME C-552 RESPIRATORY NITRITE REDUCTASE"/>
    <property type="match status" value="1"/>
</dbReference>
<dbReference type="GO" id="GO:0020037">
    <property type="term" value="F:heme binding"/>
    <property type="evidence" value="ECO:0007669"/>
    <property type="project" value="TreeGrafter"/>
</dbReference>
<comment type="catalytic activity">
    <reaction evidence="15">
        <text>6 Fe(III)-[cytochrome c] + NH4(+) + 2 H2O = 6 Fe(II)-[cytochrome c] + nitrite + 8 H(+)</text>
        <dbReference type="Rhea" id="RHEA:13089"/>
        <dbReference type="Rhea" id="RHEA-COMP:10350"/>
        <dbReference type="Rhea" id="RHEA-COMP:14399"/>
        <dbReference type="ChEBI" id="CHEBI:15377"/>
        <dbReference type="ChEBI" id="CHEBI:15378"/>
        <dbReference type="ChEBI" id="CHEBI:16301"/>
        <dbReference type="ChEBI" id="CHEBI:28938"/>
        <dbReference type="ChEBI" id="CHEBI:29033"/>
        <dbReference type="ChEBI" id="CHEBI:29034"/>
        <dbReference type="EC" id="1.7.2.2"/>
    </reaction>
</comment>
<evidence type="ECO:0000256" key="11">
    <source>
        <dbReference type="ARBA" id="ARBA00022837"/>
    </source>
</evidence>
<keyword evidence="10" id="KW-0574">Periplasm</keyword>